<dbReference type="PANTHER" id="PTHR10340">
    <property type="entry name" value="SPHINGOMYELIN PHOSPHODIESTERASE"/>
    <property type="match status" value="1"/>
</dbReference>
<dbReference type="STRING" id="105785.A0A2J7PY52"/>
<dbReference type="InterPro" id="IPR045473">
    <property type="entry name" value="ASM_C"/>
</dbReference>
<keyword evidence="1" id="KW-0378">Hydrolase</keyword>
<keyword evidence="5" id="KW-1185">Reference proteome</keyword>
<dbReference type="Pfam" id="PF19272">
    <property type="entry name" value="ASMase_C"/>
    <property type="match status" value="1"/>
</dbReference>
<comment type="caution">
    <text evidence="4">The sequence shown here is derived from an EMBL/GenBank/DDBJ whole genome shotgun (WGS) entry which is preliminary data.</text>
</comment>
<sequence length="288" mass="32123">MLNTNLCSDIVGNEEDPAGQWAWLDDTLQKSQGNRETVYLVGHMPPGVDERQNGGISPYHDVFQERFNQRYLKLVRKYSDIIVGQFFGHLHSDSFRIVYSDTGHPVSWIFIAPAVSPKRTPSGANNPGLRLYKFDTDTGQVLDYRQYYLDLNAANLRNAAEWLPEYNLTDYYGLNEVSASELHNLVESFGVQEGSALFSRYYRANSVKFYHSTEGCDASCAHTHYCAITRLDYPEFHSCLETAASALASAGVIALGIHWSLLILPLVVLGHASAQSVLMPSVGALNYS</sequence>
<organism evidence="4 5">
    <name type="scientific">Cryptotermes secundus</name>
    <dbReference type="NCBI Taxonomy" id="105785"/>
    <lineage>
        <taxon>Eukaryota</taxon>
        <taxon>Metazoa</taxon>
        <taxon>Ecdysozoa</taxon>
        <taxon>Arthropoda</taxon>
        <taxon>Hexapoda</taxon>
        <taxon>Insecta</taxon>
        <taxon>Pterygota</taxon>
        <taxon>Neoptera</taxon>
        <taxon>Polyneoptera</taxon>
        <taxon>Dictyoptera</taxon>
        <taxon>Blattodea</taxon>
        <taxon>Blattoidea</taxon>
        <taxon>Termitoidae</taxon>
        <taxon>Kalotermitidae</taxon>
        <taxon>Cryptotermitinae</taxon>
        <taxon>Cryptotermes</taxon>
    </lineage>
</organism>
<dbReference type="InterPro" id="IPR029052">
    <property type="entry name" value="Metallo-depent_PP-like"/>
</dbReference>
<dbReference type="EMBL" id="NEVH01020850">
    <property type="protein sequence ID" value="PNF21254.1"/>
    <property type="molecule type" value="Genomic_DNA"/>
</dbReference>
<keyword evidence="2" id="KW-0325">Glycoprotein</keyword>
<dbReference type="Proteomes" id="UP000235965">
    <property type="component" value="Unassembled WGS sequence"/>
</dbReference>
<evidence type="ECO:0000256" key="1">
    <source>
        <dbReference type="ARBA" id="ARBA00022801"/>
    </source>
</evidence>
<dbReference type="GO" id="GO:0005615">
    <property type="term" value="C:extracellular space"/>
    <property type="evidence" value="ECO:0007669"/>
    <property type="project" value="TreeGrafter"/>
</dbReference>
<dbReference type="SUPFAM" id="SSF56300">
    <property type="entry name" value="Metallo-dependent phosphatases"/>
    <property type="match status" value="1"/>
</dbReference>
<gene>
    <name evidence="4" type="ORF">B7P43_G02111</name>
</gene>
<evidence type="ECO:0000313" key="4">
    <source>
        <dbReference type="EMBL" id="PNF21254.1"/>
    </source>
</evidence>
<evidence type="ECO:0000313" key="5">
    <source>
        <dbReference type="Proteomes" id="UP000235965"/>
    </source>
</evidence>
<dbReference type="PANTHER" id="PTHR10340:SF57">
    <property type="entry name" value="METALLOPHOS DOMAIN-CONTAINING PROTEIN"/>
    <property type="match status" value="1"/>
</dbReference>
<proteinExistence type="predicted"/>
<name>A0A2J7PY52_9NEOP</name>
<feature type="domain" description="Sphingomyelin phosphodiesterase C-terminal" evidence="3">
    <location>
        <begin position="105"/>
        <end position="243"/>
    </location>
</feature>
<protein>
    <recommendedName>
        <fullName evidence="3">Sphingomyelin phosphodiesterase C-terminal domain-containing protein</fullName>
    </recommendedName>
</protein>
<dbReference type="InParanoid" id="A0A2J7PY52"/>
<evidence type="ECO:0000259" key="3">
    <source>
        <dbReference type="Pfam" id="PF19272"/>
    </source>
</evidence>
<evidence type="ECO:0000256" key="2">
    <source>
        <dbReference type="ARBA" id="ARBA00023180"/>
    </source>
</evidence>
<dbReference type="AlphaFoldDB" id="A0A2J7PY52"/>
<accession>A0A2J7PY52</accession>
<reference evidence="4 5" key="1">
    <citation type="submission" date="2017-12" db="EMBL/GenBank/DDBJ databases">
        <title>Hemimetabolous genomes reveal molecular basis of termite eusociality.</title>
        <authorList>
            <person name="Harrison M.C."/>
            <person name="Jongepier E."/>
            <person name="Robertson H.M."/>
            <person name="Arning N."/>
            <person name="Bitard-Feildel T."/>
            <person name="Chao H."/>
            <person name="Childers C.P."/>
            <person name="Dinh H."/>
            <person name="Doddapaneni H."/>
            <person name="Dugan S."/>
            <person name="Gowin J."/>
            <person name="Greiner C."/>
            <person name="Han Y."/>
            <person name="Hu H."/>
            <person name="Hughes D.S.T."/>
            <person name="Huylmans A.-K."/>
            <person name="Kemena C."/>
            <person name="Kremer L.P.M."/>
            <person name="Lee S.L."/>
            <person name="Lopez-Ezquerra A."/>
            <person name="Mallet L."/>
            <person name="Monroy-Kuhn J.M."/>
            <person name="Moser A."/>
            <person name="Murali S.C."/>
            <person name="Muzny D.M."/>
            <person name="Otani S."/>
            <person name="Piulachs M.-D."/>
            <person name="Poelchau M."/>
            <person name="Qu J."/>
            <person name="Schaub F."/>
            <person name="Wada-Katsumata A."/>
            <person name="Worley K.C."/>
            <person name="Xie Q."/>
            <person name="Ylla G."/>
            <person name="Poulsen M."/>
            <person name="Gibbs R.A."/>
            <person name="Schal C."/>
            <person name="Richards S."/>
            <person name="Belles X."/>
            <person name="Korb J."/>
            <person name="Bornberg-Bauer E."/>
        </authorList>
    </citation>
    <scope>NUCLEOTIDE SEQUENCE [LARGE SCALE GENOMIC DNA]</scope>
    <source>
        <tissue evidence="4">Whole body</tissue>
    </source>
</reference>
<dbReference type="OrthoDB" id="348678at2759"/>
<dbReference type="GO" id="GO:0008081">
    <property type="term" value="F:phosphoric diester hydrolase activity"/>
    <property type="evidence" value="ECO:0007669"/>
    <property type="project" value="TreeGrafter"/>
</dbReference>